<dbReference type="KEGG" id="rbu:PG1C_06915"/>
<dbReference type="InterPro" id="IPR027417">
    <property type="entry name" value="P-loop_NTPase"/>
</dbReference>
<evidence type="ECO:0000313" key="7">
    <source>
        <dbReference type="EMBL" id="AJP48264.1"/>
    </source>
</evidence>
<dbReference type="FunFam" id="3.40.50.300:FF:000006">
    <property type="entry name" value="DNA-binding transcriptional regulator NtrC"/>
    <property type="match status" value="1"/>
</dbReference>
<dbReference type="PANTHER" id="PTHR32071:SF117">
    <property type="entry name" value="PTS-DEPENDENT DIHYDROXYACETONE KINASE OPERON REGULATORY PROTEIN-RELATED"/>
    <property type="match status" value="1"/>
</dbReference>
<accession>A0A0C5J9B4</accession>
<protein>
    <submittedName>
        <fullName evidence="7">Fis family transcriptional regulator</fullName>
    </submittedName>
</protein>
<dbReference type="PATRIC" id="fig|1565605.3.peg.1455"/>
<dbReference type="SUPFAM" id="SSF111126">
    <property type="entry name" value="Ligand-binding domain in the NO signalling and Golgi transport"/>
    <property type="match status" value="1"/>
</dbReference>
<dbReference type="Proteomes" id="UP000061603">
    <property type="component" value="Chromosome"/>
</dbReference>
<dbReference type="Pfam" id="PF02954">
    <property type="entry name" value="HTH_8"/>
    <property type="match status" value="1"/>
</dbReference>
<dbReference type="PRINTS" id="PR01590">
    <property type="entry name" value="HTHFIS"/>
</dbReference>
<dbReference type="InterPro" id="IPR058031">
    <property type="entry name" value="AAA_lid_NorR"/>
</dbReference>
<dbReference type="InterPro" id="IPR002197">
    <property type="entry name" value="HTH_Fis"/>
</dbReference>
<dbReference type="InterPro" id="IPR025943">
    <property type="entry name" value="Sigma_54_int_dom_ATP-bd_2"/>
</dbReference>
<dbReference type="InterPro" id="IPR002078">
    <property type="entry name" value="Sigma_54_int"/>
</dbReference>
<keyword evidence="8" id="KW-1185">Reference proteome</keyword>
<name>A0A0C5J9B4_9PROT</name>
<sequence>MVARLHLAPESGQIWLDGKRMFMLHLSAFGALRRELIESLGIDRARGLLTRMGYLAGSKDAELVNSVRKDSSVYDAFSIGPQLHALEGVVRVEPVIVDVDVARGRFYTEFLWWGSIEDEAHTADYGVAADPVCWMQIGYASGYSSAFFGRRVIYREVECGAMGHEACRIIGKPVDDWPGVQEDLRYFDAQPFANRKIISLGAQNAATPSHFEQAPAVENLHKSRFKGRQLIGISAAFNSVCHMIDRVADTTAPVLLLGETGVGKEIFAQTLHAVSPRAERPFVAINCAAIPESLVETDLFGVEKGAFTGATISRPGRFELADTGSLFLDEIGCLSLAAQGKLLRVVQEGEVERVGGTKSCHLDVRIIAATNIDLELAVAKGNFRQDLLFRLNIFPIAIPPLRERREDIPILADYFLRRYCEIHKRHRTGFTERALDALLSYDWPGNVREVENVVERAIILSAEGGAMDIGHLPAAVAAGVGLPRPTTNQSAGLPTTRGSMQPGFTSSTPGVAHDQHVPDMSAVNHEGAPGSITASSLQAAIEHHRGNLSAVARALGVTRPRVAYQAKKLGMESLLRRRT</sequence>
<dbReference type="Gene3D" id="1.10.8.60">
    <property type="match status" value="1"/>
</dbReference>
<organism evidence="7 8">
    <name type="scientific">Rugosibacter aromaticivorans</name>
    <dbReference type="NCBI Taxonomy" id="1565605"/>
    <lineage>
        <taxon>Bacteria</taxon>
        <taxon>Pseudomonadati</taxon>
        <taxon>Pseudomonadota</taxon>
        <taxon>Betaproteobacteria</taxon>
        <taxon>Nitrosomonadales</taxon>
        <taxon>Sterolibacteriaceae</taxon>
        <taxon>Rugosibacter</taxon>
    </lineage>
</organism>
<dbReference type="PROSITE" id="PS00675">
    <property type="entry name" value="SIGMA54_INTERACT_1"/>
    <property type="match status" value="1"/>
</dbReference>
<dbReference type="Pfam" id="PF25601">
    <property type="entry name" value="AAA_lid_14"/>
    <property type="match status" value="1"/>
</dbReference>
<evidence type="ECO:0000256" key="5">
    <source>
        <dbReference type="ARBA" id="ARBA00023163"/>
    </source>
</evidence>
<dbReference type="HOGENOM" id="CLU_000445_119_2_4"/>
<dbReference type="SMART" id="SM00382">
    <property type="entry name" value="AAA"/>
    <property type="match status" value="1"/>
</dbReference>
<dbReference type="GO" id="GO:0005524">
    <property type="term" value="F:ATP binding"/>
    <property type="evidence" value="ECO:0007669"/>
    <property type="project" value="UniProtKB-KW"/>
</dbReference>
<evidence type="ECO:0000259" key="6">
    <source>
        <dbReference type="PROSITE" id="PS50045"/>
    </source>
</evidence>
<dbReference type="Pfam" id="PF06505">
    <property type="entry name" value="XylR_N"/>
    <property type="match status" value="1"/>
</dbReference>
<evidence type="ECO:0000256" key="2">
    <source>
        <dbReference type="ARBA" id="ARBA00022840"/>
    </source>
</evidence>
<dbReference type="Pfam" id="PF00158">
    <property type="entry name" value="Sigma54_activat"/>
    <property type="match status" value="1"/>
</dbReference>
<proteinExistence type="predicted"/>
<dbReference type="InterPro" id="IPR010523">
    <property type="entry name" value="XylR_N"/>
</dbReference>
<dbReference type="Gene3D" id="3.30.1380.20">
    <property type="entry name" value="Trafficking protein particle complex subunit 3"/>
    <property type="match status" value="1"/>
</dbReference>
<dbReference type="PROSITE" id="PS00676">
    <property type="entry name" value="SIGMA54_INTERACT_2"/>
    <property type="match status" value="1"/>
</dbReference>
<dbReference type="AlphaFoldDB" id="A0A0C5J9B4"/>
<evidence type="ECO:0000256" key="1">
    <source>
        <dbReference type="ARBA" id="ARBA00022741"/>
    </source>
</evidence>
<feature type="domain" description="Sigma-54 factor interaction" evidence="6">
    <location>
        <begin position="230"/>
        <end position="459"/>
    </location>
</feature>
<reference evidence="7 8" key="1">
    <citation type="journal article" date="2015" name="Genome Announc.">
        <title>Complete Genome Sequence of a Novel Bacterium within the Family Rhodocyclaceae That Degrades Polycyclic Aromatic Hydrocarbons.</title>
        <authorList>
            <person name="Singleton D.R."/>
            <person name="Dickey A.N."/>
            <person name="Scholl E.H."/>
            <person name="Wright F.A."/>
            <person name="Aitken M.D."/>
        </authorList>
    </citation>
    <scope>NUCLEOTIDE SEQUENCE [LARGE SCALE GENOMIC DNA]</scope>
    <source>
        <strain evidence="8">PG1-Ca6</strain>
    </source>
</reference>
<evidence type="ECO:0000313" key="8">
    <source>
        <dbReference type="Proteomes" id="UP000061603"/>
    </source>
</evidence>
<dbReference type="Gene3D" id="3.40.50.300">
    <property type="entry name" value="P-loop containing nucleotide triphosphate hydrolases"/>
    <property type="match status" value="1"/>
</dbReference>
<dbReference type="CDD" id="cd00009">
    <property type="entry name" value="AAA"/>
    <property type="match status" value="1"/>
</dbReference>
<dbReference type="InterPro" id="IPR024096">
    <property type="entry name" value="NO_sig/Golgi_transp_ligand-bd"/>
</dbReference>
<dbReference type="GO" id="GO:0006355">
    <property type="term" value="P:regulation of DNA-templated transcription"/>
    <property type="evidence" value="ECO:0007669"/>
    <property type="project" value="InterPro"/>
</dbReference>
<dbReference type="STRING" id="1565605.PG1C_06915"/>
<evidence type="ECO:0000256" key="3">
    <source>
        <dbReference type="ARBA" id="ARBA00023015"/>
    </source>
</evidence>
<keyword evidence="4" id="KW-0238">DNA-binding</keyword>
<dbReference type="Pfam" id="PF02830">
    <property type="entry name" value="V4R"/>
    <property type="match status" value="1"/>
</dbReference>
<dbReference type="InterPro" id="IPR003593">
    <property type="entry name" value="AAA+_ATPase"/>
</dbReference>
<dbReference type="SUPFAM" id="SSF52540">
    <property type="entry name" value="P-loop containing nucleoside triphosphate hydrolases"/>
    <property type="match status" value="1"/>
</dbReference>
<dbReference type="PANTHER" id="PTHR32071">
    <property type="entry name" value="TRANSCRIPTIONAL REGULATORY PROTEIN"/>
    <property type="match status" value="1"/>
</dbReference>
<keyword evidence="5" id="KW-0804">Transcription</keyword>
<gene>
    <name evidence="7" type="ORF">PG1C_06915</name>
</gene>
<dbReference type="InterPro" id="IPR004096">
    <property type="entry name" value="V4R"/>
</dbReference>
<dbReference type="EMBL" id="CP010554">
    <property type="protein sequence ID" value="AJP48264.1"/>
    <property type="molecule type" value="Genomic_DNA"/>
</dbReference>
<dbReference type="GO" id="GO:0043565">
    <property type="term" value="F:sequence-specific DNA binding"/>
    <property type="evidence" value="ECO:0007669"/>
    <property type="project" value="InterPro"/>
</dbReference>
<dbReference type="PROSITE" id="PS50045">
    <property type="entry name" value="SIGMA54_INTERACT_4"/>
    <property type="match status" value="1"/>
</dbReference>
<dbReference type="SMART" id="SM00989">
    <property type="entry name" value="V4R"/>
    <property type="match status" value="1"/>
</dbReference>
<evidence type="ECO:0000256" key="4">
    <source>
        <dbReference type="ARBA" id="ARBA00023125"/>
    </source>
</evidence>
<keyword evidence="1" id="KW-0547">Nucleotide-binding</keyword>
<dbReference type="InterPro" id="IPR025662">
    <property type="entry name" value="Sigma_54_int_dom_ATP-bd_1"/>
</dbReference>
<keyword evidence="2" id="KW-0067">ATP-binding</keyword>
<keyword evidence="3" id="KW-0805">Transcription regulation</keyword>